<evidence type="ECO:0000256" key="5">
    <source>
        <dbReference type="ARBA" id="ARBA00022840"/>
    </source>
</evidence>
<dbReference type="GO" id="GO:0005524">
    <property type="term" value="F:ATP binding"/>
    <property type="evidence" value="ECO:0007669"/>
    <property type="project" value="UniProtKB-KW"/>
</dbReference>
<organism evidence="7 8">
    <name type="scientific">Paraburkholderia sprentiae WSM5005</name>
    <dbReference type="NCBI Taxonomy" id="754502"/>
    <lineage>
        <taxon>Bacteria</taxon>
        <taxon>Pseudomonadati</taxon>
        <taxon>Pseudomonadota</taxon>
        <taxon>Betaproteobacteria</taxon>
        <taxon>Burkholderiales</taxon>
        <taxon>Burkholderiaceae</taxon>
        <taxon>Paraburkholderia</taxon>
    </lineage>
</organism>
<evidence type="ECO:0000313" key="7">
    <source>
        <dbReference type="EMBL" id="APA84778.1"/>
    </source>
</evidence>
<feature type="domain" description="ABC transporter" evidence="6">
    <location>
        <begin position="5"/>
        <end position="246"/>
    </location>
</feature>
<dbReference type="Proteomes" id="UP000179860">
    <property type="component" value="Chromosome 1"/>
</dbReference>
<dbReference type="SMART" id="SM00382">
    <property type="entry name" value="AAA"/>
    <property type="match status" value="1"/>
</dbReference>
<evidence type="ECO:0000256" key="4">
    <source>
        <dbReference type="ARBA" id="ARBA00022741"/>
    </source>
</evidence>
<accession>A0A1I9YEP5</accession>
<dbReference type="AlphaFoldDB" id="A0A1I9YEP5"/>
<keyword evidence="3" id="KW-0472">Membrane</keyword>
<dbReference type="InterPro" id="IPR032823">
    <property type="entry name" value="BCA_ABC_TP_C"/>
</dbReference>
<dbReference type="InterPro" id="IPR027417">
    <property type="entry name" value="P-loop_NTPase"/>
</dbReference>
<dbReference type="CDD" id="cd03219">
    <property type="entry name" value="ABC_Mj1267_LivG_branched"/>
    <property type="match status" value="1"/>
</dbReference>
<dbReference type="STRING" id="754502.BJG93_04795"/>
<dbReference type="PROSITE" id="PS50893">
    <property type="entry name" value="ABC_TRANSPORTER_2"/>
    <property type="match status" value="1"/>
</dbReference>
<dbReference type="KEGG" id="pspw:BJG93_04795"/>
<dbReference type="OrthoDB" id="9781337at2"/>
<dbReference type="Gene3D" id="3.40.50.300">
    <property type="entry name" value="P-loop containing nucleotide triphosphate hydrolases"/>
    <property type="match status" value="1"/>
</dbReference>
<gene>
    <name evidence="7" type="ORF">BJG93_04795</name>
</gene>
<dbReference type="Pfam" id="PF12399">
    <property type="entry name" value="BCA_ABC_TP_C"/>
    <property type="match status" value="1"/>
</dbReference>
<dbReference type="PANTHER" id="PTHR45772">
    <property type="entry name" value="CONSERVED COMPONENT OF ABC TRANSPORTER FOR NATURAL AMINO ACIDS-RELATED"/>
    <property type="match status" value="1"/>
</dbReference>
<dbReference type="GO" id="GO:0016887">
    <property type="term" value="F:ATP hydrolysis activity"/>
    <property type="evidence" value="ECO:0007669"/>
    <property type="project" value="InterPro"/>
</dbReference>
<keyword evidence="5 7" id="KW-0067">ATP-binding</keyword>
<evidence type="ECO:0000256" key="3">
    <source>
        <dbReference type="ARBA" id="ARBA00022519"/>
    </source>
</evidence>
<dbReference type="InterPro" id="IPR003593">
    <property type="entry name" value="AAA+_ATPase"/>
</dbReference>
<keyword evidence="8" id="KW-1185">Reference proteome</keyword>
<dbReference type="EMBL" id="CP017561">
    <property type="protein sequence ID" value="APA84778.1"/>
    <property type="molecule type" value="Genomic_DNA"/>
</dbReference>
<keyword evidence="3" id="KW-0997">Cell inner membrane</keyword>
<dbReference type="InterPro" id="IPR003439">
    <property type="entry name" value="ABC_transporter-like_ATP-bd"/>
</dbReference>
<evidence type="ECO:0000256" key="2">
    <source>
        <dbReference type="ARBA" id="ARBA00022475"/>
    </source>
</evidence>
<evidence type="ECO:0000259" key="6">
    <source>
        <dbReference type="PROSITE" id="PS50893"/>
    </source>
</evidence>
<keyword evidence="1" id="KW-0813">Transport</keyword>
<evidence type="ECO:0000256" key="1">
    <source>
        <dbReference type="ARBA" id="ARBA00022448"/>
    </source>
</evidence>
<evidence type="ECO:0000313" key="8">
    <source>
        <dbReference type="Proteomes" id="UP000179860"/>
    </source>
</evidence>
<sequence>MRPLLEVKNLVKRFRGLAATNNATLDVLEGEIHALIGPNGAGKSTLINQLSGELVPDEGRIVFRGQDVTAAPTHRRAQMGLVRSYQITSVFNDMTALENVMLAVQGRTGRNFGVWTPTRRDRDLIGEAVEALLQVGLETEMNTPVSEMAHGARRQLELAMALALKPRLMLLDEPLAGMSQVESEAMVALLKRFKSDISMLLIEHDMDAVFELADRVTVLVSGQPIETGTPDQIRCSQTVQEAYLGKPSELM</sequence>
<name>A0A1I9YEP5_9BURK</name>
<keyword evidence="2" id="KW-1003">Cell membrane</keyword>
<dbReference type="Pfam" id="PF00005">
    <property type="entry name" value="ABC_tran"/>
    <property type="match status" value="1"/>
</dbReference>
<dbReference type="GO" id="GO:0005886">
    <property type="term" value="C:plasma membrane"/>
    <property type="evidence" value="ECO:0007669"/>
    <property type="project" value="TreeGrafter"/>
</dbReference>
<proteinExistence type="predicted"/>
<keyword evidence="4" id="KW-0547">Nucleotide-binding</keyword>
<dbReference type="InterPro" id="IPR051120">
    <property type="entry name" value="ABC_AA/LPS_Transport"/>
</dbReference>
<dbReference type="RefSeq" id="WP_027197773.1">
    <property type="nucleotide sequence ID" value="NZ_CP017561.2"/>
</dbReference>
<reference evidence="7" key="1">
    <citation type="submission" date="2016-09" db="EMBL/GenBank/DDBJ databases">
        <title>The Complete Genome of Burkholderia sprentiae wsm5005.</title>
        <authorList>
            <person name="De Meyer S."/>
            <person name="Wang P."/>
            <person name="Terpolilli J."/>
        </authorList>
    </citation>
    <scope>NUCLEOTIDE SEQUENCE [LARGE SCALE GENOMIC DNA]</scope>
    <source>
        <strain evidence="7">WSM5005</strain>
    </source>
</reference>
<dbReference type="SUPFAM" id="SSF52540">
    <property type="entry name" value="P-loop containing nucleoside triphosphate hydrolases"/>
    <property type="match status" value="1"/>
</dbReference>
<reference evidence="7" key="2">
    <citation type="submission" date="2021-06" db="EMBL/GenBank/DDBJ databases">
        <authorList>
            <person name="Rogers T.H."/>
            <person name="Ramsay J.P."/>
            <person name="Wang P."/>
            <person name="Terpolilli J."/>
        </authorList>
    </citation>
    <scope>NUCLEOTIDE SEQUENCE [LARGE SCALE GENOMIC DNA]</scope>
    <source>
        <strain evidence="7">WSM5005</strain>
    </source>
</reference>
<dbReference type="PANTHER" id="PTHR45772:SF2">
    <property type="entry name" value="ABC TRANSPORTER ATP-BINDING PROTEIN"/>
    <property type="match status" value="1"/>
</dbReference>
<protein>
    <submittedName>
        <fullName evidence="7">ABC transporter ATP-binding protein</fullName>
    </submittedName>
</protein>